<dbReference type="Proteomes" id="UP000515150">
    <property type="component" value="Chromosome 21"/>
</dbReference>
<dbReference type="PANTHER" id="PTHR47331:SF6">
    <property type="entry name" value="DOUBLECORTIN DOMAIN-CONTAINING PROTEIN"/>
    <property type="match status" value="1"/>
</dbReference>
<feature type="compositionally biased region" description="Polar residues" evidence="1">
    <location>
        <begin position="126"/>
        <end position="137"/>
    </location>
</feature>
<dbReference type="KEGG" id="bspl:114846700"/>
<proteinExistence type="predicted"/>
<evidence type="ECO:0000313" key="3">
    <source>
        <dbReference type="RefSeq" id="XP_028991510.1"/>
    </source>
</evidence>
<feature type="region of interest" description="Disordered" evidence="1">
    <location>
        <begin position="40"/>
        <end position="67"/>
    </location>
</feature>
<accession>A0A6P7LBM1</accession>
<protein>
    <submittedName>
        <fullName evidence="3">Uncharacterized protein LOC114846700 isoform X1</fullName>
    </submittedName>
</protein>
<dbReference type="RefSeq" id="XP_028991510.1">
    <property type="nucleotide sequence ID" value="XM_029135677.3"/>
</dbReference>
<dbReference type="AlphaFoldDB" id="A0A6P7LBM1"/>
<reference evidence="3" key="1">
    <citation type="submission" date="2025-08" db="UniProtKB">
        <authorList>
            <consortium name="RefSeq"/>
        </authorList>
    </citation>
    <scope>IDENTIFICATION</scope>
</reference>
<gene>
    <name evidence="3" type="primary">LOC114846700</name>
</gene>
<dbReference type="PANTHER" id="PTHR47331">
    <property type="entry name" value="PHD-TYPE DOMAIN-CONTAINING PROTEIN"/>
    <property type="match status" value="1"/>
</dbReference>
<dbReference type="GeneID" id="114846700"/>
<feature type="compositionally biased region" description="Basic and acidic residues" evidence="1">
    <location>
        <begin position="44"/>
        <end position="61"/>
    </location>
</feature>
<dbReference type="InParanoid" id="A0A6P7LBM1"/>
<evidence type="ECO:0000256" key="1">
    <source>
        <dbReference type="SAM" id="MobiDB-lite"/>
    </source>
</evidence>
<evidence type="ECO:0000313" key="2">
    <source>
        <dbReference type="Proteomes" id="UP000515150"/>
    </source>
</evidence>
<name>A0A6P7LBM1_BETSP</name>
<organism evidence="2 3">
    <name type="scientific">Betta splendens</name>
    <name type="common">Siamese fighting fish</name>
    <dbReference type="NCBI Taxonomy" id="158456"/>
    <lineage>
        <taxon>Eukaryota</taxon>
        <taxon>Metazoa</taxon>
        <taxon>Chordata</taxon>
        <taxon>Craniata</taxon>
        <taxon>Vertebrata</taxon>
        <taxon>Euteleostomi</taxon>
        <taxon>Actinopterygii</taxon>
        <taxon>Neopterygii</taxon>
        <taxon>Teleostei</taxon>
        <taxon>Neoteleostei</taxon>
        <taxon>Acanthomorphata</taxon>
        <taxon>Anabantaria</taxon>
        <taxon>Anabantiformes</taxon>
        <taxon>Anabantoidei</taxon>
        <taxon>Osphronemidae</taxon>
        <taxon>Betta</taxon>
    </lineage>
</organism>
<feature type="region of interest" description="Disordered" evidence="1">
    <location>
        <begin position="125"/>
        <end position="147"/>
    </location>
</feature>
<keyword evidence="2" id="KW-1185">Reference proteome</keyword>
<feature type="region of interest" description="Disordered" evidence="1">
    <location>
        <begin position="1"/>
        <end position="28"/>
    </location>
</feature>
<sequence>MASRQSSKSSSSKSGLTHSSTASAAAIARAKAEAAKVRASYASKEAKLKMEKAAREAESLTRDAQNQLERVRIDAEIEVLNLQREADAAIAEADALENPGGLRVLDTAGESVSERVKEERIKEYVDSQNDLQRQSHPPNLPASIPSHTDAKENQVKLHLPAKEDFQLNPTQELRTHNGNSFDEKISSPIMNADASPYTPRYIPSSARQPDPEPVALYLARRDLVNSGLYQYDDKPENYRAWYSSFSGAVNGLQLTSAQELDLMTKWLGKDSSELVKRIRSVHVNNPRLALIKAWERLQESYAAPEILENLLFQRLERFPKITAKDNIKLRELGDLLQEIEGAKEDGYLTGLTYLDTPRGIAPIVEKLPFGLQERWVSIGSFYKEENFGRFPPFEHFCKFVCHEAKKRNDPSFMCQSSPTTHSKPAKYTSNHFIPNKPVSVHKTNVSITNTDPNKNCPLHNKPHPLKKCRMFRNKPYSERRTILKEKGICFKCCSSTSHLAKACMSAVKCSECSSSYHDAAMHPDSSYQTIKAPSTAQEDGGEGEEQTDAINTSCTEVCGPGQWNRSCSKICLTKIYPKGAQDKAIKAYVILDDQSNRSLARSEFFELFNIESSPCFYYLKTCSGVTETSGRKAEGFQIESLDGKVVICLPPLLECNDILNNRSEIPTPSAIMHQPHLRDIAKHVPDLDPDAKILLLLGRDVIRAHKVREQINGPHNAPFAQRLDLGWVVVGDVCLGNVHKPMVKTFKTNVLENGRPSIFQPCTSFIHAREARHDYDQRCSVNEKMLGQSVFIQTEHDNKNGCKGLQRRR</sequence>
<dbReference type="OrthoDB" id="10068969at2759"/>